<proteinExistence type="predicted"/>
<feature type="signal peptide" evidence="4">
    <location>
        <begin position="1"/>
        <end position="22"/>
    </location>
</feature>
<dbReference type="InterPro" id="IPR052063">
    <property type="entry name" value="Polysaccharide_Lyase_1"/>
</dbReference>
<dbReference type="STRING" id="518766.Rmar_2392"/>
<dbReference type="InterPro" id="IPR011050">
    <property type="entry name" value="Pectin_lyase_fold/virulence"/>
</dbReference>
<dbReference type="Proteomes" id="UP000002221">
    <property type="component" value="Chromosome"/>
</dbReference>
<keyword evidence="1" id="KW-0479">Metal-binding</keyword>
<reference evidence="6 7" key="1">
    <citation type="journal article" date="2009" name="Stand. Genomic Sci.">
        <title>Complete genome sequence of Rhodothermus marinus type strain (R-10).</title>
        <authorList>
            <person name="Nolan M."/>
            <person name="Tindall B.J."/>
            <person name="Pomrenke H."/>
            <person name="Lapidus A."/>
            <person name="Copeland A."/>
            <person name="Glavina Del Rio T."/>
            <person name="Lucas S."/>
            <person name="Chen F."/>
            <person name="Tice H."/>
            <person name="Cheng J.F."/>
            <person name="Saunders E."/>
            <person name="Han C."/>
            <person name="Bruce D."/>
            <person name="Goodwin L."/>
            <person name="Chain P."/>
            <person name="Pitluck S."/>
            <person name="Ovchinikova G."/>
            <person name="Pati A."/>
            <person name="Ivanova N."/>
            <person name="Mavromatis K."/>
            <person name="Chen A."/>
            <person name="Palaniappan K."/>
            <person name="Land M."/>
            <person name="Hauser L."/>
            <person name="Chang Y.J."/>
            <person name="Jeffries C.D."/>
            <person name="Brettin T."/>
            <person name="Goker M."/>
            <person name="Bristow J."/>
            <person name="Eisen J.A."/>
            <person name="Markowitz V."/>
            <person name="Hugenholtz P."/>
            <person name="Kyrpides N.C."/>
            <person name="Klenk H.P."/>
            <person name="Detter J.C."/>
        </authorList>
    </citation>
    <scope>NUCLEOTIDE SEQUENCE [LARGE SCALE GENOMIC DNA]</scope>
    <source>
        <strain evidence="7">ATCC 43812 / DSM 4252 / R-10</strain>
    </source>
</reference>
<sequence>MKGAIAWGFGLLLLVAGPNAWAQVPAAVPAFPGAEGFGMFTPGGRGGRVYLVTTLADYDADEPPIPGSLRAAVEAEGPRIVVFRVAGYIDLKRPLVVSHPYLTIAGQTAPGEGVTLRRYGLEINAPHVVVRYLRVRPGDVAHIEQDAINVRASYVVIDHCSVSWATDEVLSVSGRASEVTIQWCLIAESLNRSVHHKGAHGYGSLFSSGGRISVHHTIYAFHESRNPRPKDVLLDFRNNLIYGFGDRAGYSRNDLTRMNYVGNYIYPLAYSRHARWAFLLEGTNTRIFLEDNVLRLGDRLLRPDWGLIRPPEGWTAEAIEARARVPLPFPAPSVQTVPAEAVPALLLAEAGAMRPRRDAVDRRIVELIRRGEGQLIDSQEEVGGWPPLATAPPSPDADADGMPDAWEKRHGLNPQDPADAAGDLDGDGYTNIEEYLNDTDPARPERWVPPPVIRPDPLAAPPDTTLTITLHGAHGPIHYTVDGREPTAADPRYSGPFTVRRPAHVRARVVASGDATLTTSAFAFYEAPEVLAAQHPNGPLRPGLLLRRYRAADWDESPPIETLPPVETDTIGRLDLTLWGDEPGTALWFEGYLQVPETGRYRFFLEADPRSRLWIDGQVVAHGRTPEAGPFTAVLAAGWHHVRLLLLREWDLSPVQVRWAGPGQPWQPLTAAAFFVKVPPSP</sequence>
<dbReference type="Pfam" id="PF07691">
    <property type="entry name" value="PA14"/>
    <property type="match status" value="1"/>
</dbReference>
<gene>
    <name evidence="6" type="ordered locus">Rmar_2392</name>
</gene>
<evidence type="ECO:0000313" key="6">
    <source>
        <dbReference type="EMBL" id="ACY49270.1"/>
    </source>
</evidence>
<dbReference type="CAZy" id="PL1">
    <property type="family name" value="Polysaccharide Lyase Family 1"/>
</dbReference>
<dbReference type="eggNOG" id="COG3866">
    <property type="taxonomic scope" value="Bacteria"/>
</dbReference>
<evidence type="ECO:0000256" key="4">
    <source>
        <dbReference type="SAM" id="SignalP"/>
    </source>
</evidence>
<keyword evidence="2" id="KW-0325">Glycoprotein</keyword>
<evidence type="ECO:0000259" key="5">
    <source>
        <dbReference type="PROSITE" id="PS51820"/>
    </source>
</evidence>
<dbReference type="Pfam" id="PF13290">
    <property type="entry name" value="CHB_HEX_C_1"/>
    <property type="match status" value="1"/>
</dbReference>
<dbReference type="SUPFAM" id="SSF56988">
    <property type="entry name" value="Anthrax protective antigen"/>
    <property type="match status" value="1"/>
</dbReference>
<name>D0MEP2_RHOM4</name>
<dbReference type="RefSeq" id="WP_012844880.1">
    <property type="nucleotide sequence ID" value="NC_013501.1"/>
</dbReference>
<dbReference type="InterPro" id="IPR059177">
    <property type="entry name" value="GH29D-like_dom"/>
</dbReference>
<dbReference type="HOGENOM" id="CLU_403264_0_0_10"/>
<dbReference type="InterPro" id="IPR011658">
    <property type="entry name" value="PA14_dom"/>
</dbReference>
<evidence type="ECO:0000256" key="1">
    <source>
        <dbReference type="ARBA" id="ARBA00022723"/>
    </source>
</evidence>
<protein>
    <recommendedName>
        <fullName evidence="5">PA14 domain-containing protein</fullName>
    </recommendedName>
</protein>
<dbReference type="InterPro" id="IPR037524">
    <property type="entry name" value="PA14/GLEYA"/>
</dbReference>
<dbReference type="GO" id="GO:0046872">
    <property type="term" value="F:metal ion binding"/>
    <property type="evidence" value="ECO:0007669"/>
    <property type="project" value="UniProtKB-KW"/>
</dbReference>
<dbReference type="KEGG" id="rmr:Rmar_2392"/>
<dbReference type="AlphaFoldDB" id="D0MEP2"/>
<keyword evidence="4" id="KW-0732">Signal</keyword>
<evidence type="ECO:0000256" key="2">
    <source>
        <dbReference type="ARBA" id="ARBA00023180"/>
    </source>
</evidence>
<dbReference type="PANTHER" id="PTHR42970:SF1">
    <property type="entry name" value="PECTATE LYASE C-RELATED"/>
    <property type="match status" value="1"/>
</dbReference>
<dbReference type="PANTHER" id="PTHR42970">
    <property type="entry name" value="PECTATE LYASE C-RELATED"/>
    <property type="match status" value="1"/>
</dbReference>
<feature type="region of interest" description="Disordered" evidence="3">
    <location>
        <begin position="381"/>
        <end position="429"/>
    </location>
</feature>
<evidence type="ECO:0000256" key="3">
    <source>
        <dbReference type="SAM" id="MobiDB-lite"/>
    </source>
</evidence>
<dbReference type="EMBL" id="CP001807">
    <property type="protein sequence ID" value="ACY49270.1"/>
    <property type="molecule type" value="Genomic_DNA"/>
</dbReference>
<dbReference type="PROSITE" id="PS51820">
    <property type="entry name" value="PA14"/>
    <property type="match status" value="1"/>
</dbReference>
<dbReference type="Gene3D" id="3.90.182.10">
    <property type="entry name" value="Toxin - Anthrax Protective Antigen,domain 1"/>
    <property type="match status" value="1"/>
</dbReference>
<dbReference type="InterPro" id="IPR012334">
    <property type="entry name" value="Pectin_lyas_fold"/>
</dbReference>
<feature type="chain" id="PRO_5003011087" description="PA14 domain-containing protein" evidence="4">
    <location>
        <begin position="23"/>
        <end position="682"/>
    </location>
</feature>
<dbReference type="OrthoDB" id="9803616at2"/>
<organism evidence="6 7">
    <name type="scientific">Rhodothermus marinus (strain ATCC 43812 / DSM 4252 / R-10)</name>
    <name type="common">Rhodothermus obamensis</name>
    <dbReference type="NCBI Taxonomy" id="518766"/>
    <lineage>
        <taxon>Bacteria</taxon>
        <taxon>Pseudomonadati</taxon>
        <taxon>Rhodothermota</taxon>
        <taxon>Rhodothermia</taxon>
        <taxon>Rhodothermales</taxon>
        <taxon>Rhodothermaceae</taxon>
        <taxon>Rhodothermus</taxon>
    </lineage>
</organism>
<keyword evidence="7" id="KW-1185">Reference proteome</keyword>
<dbReference type="SUPFAM" id="SSF51126">
    <property type="entry name" value="Pectin lyase-like"/>
    <property type="match status" value="1"/>
</dbReference>
<accession>D0MEP2</accession>
<feature type="domain" description="PA14" evidence="5">
    <location>
        <begin position="539"/>
        <end position="673"/>
    </location>
</feature>
<dbReference type="Gene3D" id="2.160.20.10">
    <property type="entry name" value="Single-stranded right-handed beta-helix, Pectin lyase-like"/>
    <property type="match status" value="1"/>
</dbReference>
<evidence type="ECO:0000313" key="7">
    <source>
        <dbReference type="Proteomes" id="UP000002221"/>
    </source>
</evidence>